<accession>A0A2S6NGL7</accession>
<dbReference type="InterPro" id="IPR009078">
    <property type="entry name" value="Ferritin-like_SF"/>
</dbReference>
<sequence length="331" mass="37001">MTVDLKTIAIEPKRQTFGHIARRFGADRPATRYEEATLDVQATANFHYKPLWEPEYWHYDVRKTQIVMQDWYSLRDPRQLYYATYNIGRAGWNGACERNFALAEKRNLLGGLDPALRGRIERFLLPLRHAHWGANMNMSEACQRGYGTAVTAPCIFSAGDHLGMAQIVSRIGLLLDGQTGHSLDRAKESWMTDPAWQGVRRLVEDSFVERDWFRLLVEQTLAINSVVFGLIYDRADAAWDSAATTVSLLTEFMADWRDDEGRWVDAVISGAAAESEANKQLISRWAARAIDRAAAAARPLAAALLGDEAAAEAAANDARTRATRLGVTLDA</sequence>
<dbReference type="Proteomes" id="UP000239724">
    <property type="component" value="Unassembled WGS sequence"/>
</dbReference>
<keyword evidence="2" id="KW-0503">Monooxygenase</keyword>
<dbReference type="GO" id="GO:0016709">
    <property type="term" value="F:oxidoreductase activity, acting on paired donors, with incorporation or reduction of molecular oxygen, NAD(P)H as one donor, and incorporation of one atom of oxygen"/>
    <property type="evidence" value="ECO:0007669"/>
    <property type="project" value="InterPro"/>
</dbReference>
<gene>
    <name evidence="3" type="ORF">CCS01_13850</name>
</gene>
<dbReference type="InterPro" id="IPR003430">
    <property type="entry name" value="Phenol_Hydrox"/>
</dbReference>
<dbReference type="SUPFAM" id="SSF47240">
    <property type="entry name" value="Ferritin-like"/>
    <property type="match status" value="1"/>
</dbReference>
<keyword evidence="1" id="KW-0560">Oxidoreductase</keyword>
<dbReference type="AlphaFoldDB" id="A0A2S6NGL7"/>
<dbReference type="Pfam" id="PF02332">
    <property type="entry name" value="Phenol_Hydrox"/>
    <property type="match status" value="1"/>
</dbReference>
<evidence type="ECO:0008006" key="5">
    <source>
        <dbReference type="Google" id="ProtNLM"/>
    </source>
</evidence>
<dbReference type="InterPro" id="IPR012078">
    <property type="entry name" value="MP_mOase_hydro"/>
</dbReference>
<dbReference type="Gene3D" id="1.10.620.20">
    <property type="entry name" value="Ribonucleotide Reductase, subunit A"/>
    <property type="match status" value="1"/>
</dbReference>
<evidence type="ECO:0000313" key="3">
    <source>
        <dbReference type="EMBL" id="PPQ33747.1"/>
    </source>
</evidence>
<name>A0A2S6NGL7_RHOGL</name>
<keyword evidence="4" id="KW-1185">Reference proteome</keyword>
<organism evidence="3 4">
    <name type="scientific">Rhodopila globiformis</name>
    <name type="common">Rhodopseudomonas globiformis</name>
    <dbReference type="NCBI Taxonomy" id="1071"/>
    <lineage>
        <taxon>Bacteria</taxon>
        <taxon>Pseudomonadati</taxon>
        <taxon>Pseudomonadota</taxon>
        <taxon>Alphaproteobacteria</taxon>
        <taxon>Acetobacterales</taxon>
        <taxon>Acetobacteraceae</taxon>
        <taxon>Rhodopila</taxon>
    </lineage>
</organism>
<protein>
    <recommendedName>
        <fullName evidence="5">Phenol hydroxylase</fullName>
    </recommendedName>
</protein>
<dbReference type="InterPro" id="IPR012348">
    <property type="entry name" value="RNR-like"/>
</dbReference>
<proteinExistence type="predicted"/>
<evidence type="ECO:0000256" key="1">
    <source>
        <dbReference type="ARBA" id="ARBA00023002"/>
    </source>
</evidence>
<evidence type="ECO:0000256" key="2">
    <source>
        <dbReference type="ARBA" id="ARBA00023033"/>
    </source>
</evidence>
<dbReference type="EMBL" id="NHRY01000139">
    <property type="protein sequence ID" value="PPQ33747.1"/>
    <property type="molecule type" value="Genomic_DNA"/>
</dbReference>
<dbReference type="OrthoDB" id="9806768at2"/>
<comment type="caution">
    <text evidence="3">The sequence shown here is derived from an EMBL/GenBank/DDBJ whole genome shotgun (WGS) entry which is preliminary data.</text>
</comment>
<dbReference type="RefSeq" id="WP_104519432.1">
    <property type="nucleotide sequence ID" value="NZ_NHRY01000139.1"/>
</dbReference>
<reference evidence="3 4" key="1">
    <citation type="journal article" date="2018" name="Arch. Microbiol.">
        <title>New insights into the metabolic potential of the phototrophic purple bacterium Rhodopila globiformis DSM 161(T) from its draft genome sequence and evidence for a vanadium-dependent nitrogenase.</title>
        <authorList>
            <person name="Imhoff J.F."/>
            <person name="Rahn T."/>
            <person name="Kunzel S."/>
            <person name="Neulinger S.C."/>
        </authorList>
    </citation>
    <scope>NUCLEOTIDE SEQUENCE [LARGE SCALE GENOMIC DNA]</scope>
    <source>
        <strain evidence="3 4">DSM 161</strain>
    </source>
</reference>
<evidence type="ECO:0000313" key="4">
    <source>
        <dbReference type="Proteomes" id="UP000239724"/>
    </source>
</evidence>
<dbReference type="PIRSF" id="PIRSF000040">
    <property type="entry name" value="MMOH_comp"/>
    <property type="match status" value="1"/>
</dbReference>